<protein>
    <submittedName>
        <fullName evidence="2">Uncharacterized protein</fullName>
    </submittedName>
</protein>
<sequence length="513" mass="56031">MDVSSLDYSHGARLEAQVRSRFGSSVASPSPDEASSFWLVAAFSRSRLKLHEHSIGSILQSVLGGTAISFVVVEIEDGFFKFTVISKAVGLFVYKLRSFKCSAFRVFFHLWNENGISFARKSLHADRGPVHEWTEVKKKKPHPKPVHIPVQSVFKRIFSDLHGSKPRISVFSRLNLSQVPDSVFTQPSRTSSKIWMPKGAESSNPSPDHAEDLSLNLGVKSHAEQPPNQHLNLGAAGVGNVLPEEDFLEINDHLQGAGAHFDLNIPLQGDLGELEDNPDLVPAFVEAPVQVIVPQQVIEASSDSSTPSDGPAIALPDLNMEPVEVDIFIPMDEDGFPLQINPDEIQEEQLLGNSMSGNQHNSDESSSGMNMDMDQQVDQAMDQTMHLGFVEVPAPLVDPVFGQRMGQHWDGAFSRKTSALPADFFRFWAKHFDPSNGPSSVCISPDWAAFFASALLNPGASFCDVDPSKLTEAALTKKSTVSTPGKGKKAVKKKEKPSADGELNKSTKKKAKN</sequence>
<keyword evidence="3" id="KW-1185">Reference proteome</keyword>
<proteinExistence type="predicted"/>
<evidence type="ECO:0000313" key="3">
    <source>
        <dbReference type="Proteomes" id="UP000636709"/>
    </source>
</evidence>
<feature type="region of interest" description="Disordered" evidence="1">
    <location>
        <begin position="182"/>
        <end position="213"/>
    </location>
</feature>
<evidence type="ECO:0000313" key="2">
    <source>
        <dbReference type="EMBL" id="KAF8714114.1"/>
    </source>
</evidence>
<reference evidence="2" key="1">
    <citation type="submission" date="2020-07" db="EMBL/GenBank/DDBJ databases">
        <title>Genome sequence and genetic diversity analysis of an under-domesticated orphan crop, white fonio (Digitaria exilis).</title>
        <authorList>
            <person name="Bennetzen J.L."/>
            <person name="Chen S."/>
            <person name="Ma X."/>
            <person name="Wang X."/>
            <person name="Yssel A.E.J."/>
            <person name="Chaluvadi S.R."/>
            <person name="Johnson M."/>
            <person name="Gangashetty P."/>
            <person name="Hamidou F."/>
            <person name="Sanogo M.D."/>
            <person name="Zwaenepoel A."/>
            <person name="Wallace J."/>
            <person name="Van De Peer Y."/>
            <person name="Van Deynze A."/>
        </authorList>
    </citation>
    <scope>NUCLEOTIDE SEQUENCE</scope>
    <source>
        <tissue evidence="2">Leaves</tissue>
    </source>
</reference>
<dbReference type="PANTHER" id="PTHR33075">
    <property type="entry name" value="OS02G0499800 PROTEIN"/>
    <property type="match status" value="1"/>
</dbReference>
<dbReference type="OrthoDB" id="712243at2759"/>
<feature type="compositionally biased region" description="Basic residues" evidence="1">
    <location>
        <begin position="486"/>
        <end position="495"/>
    </location>
</feature>
<dbReference type="EMBL" id="JACEFO010001739">
    <property type="protein sequence ID" value="KAF8714114.1"/>
    <property type="molecule type" value="Genomic_DNA"/>
</dbReference>
<feature type="compositionally biased region" description="Polar residues" evidence="1">
    <location>
        <begin position="182"/>
        <end position="193"/>
    </location>
</feature>
<dbReference type="AlphaFoldDB" id="A0A835BVD9"/>
<gene>
    <name evidence="2" type="ORF">HU200_028119</name>
</gene>
<comment type="caution">
    <text evidence="2">The sequence shown here is derived from an EMBL/GenBank/DDBJ whole genome shotgun (WGS) entry which is preliminary data.</text>
</comment>
<evidence type="ECO:0000256" key="1">
    <source>
        <dbReference type="SAM" id="MobiDB-lite"/>
    </source>
</evidence>
<accession>A0A835BVD9</accession>
<feature type="compositionally biased region" description="Basic and acidic residues" evidence="1">
    <location>
        <begin position="496"/>
        <end position="505"/>
    </location>
</feature>
<dbReference type="Proteomes" id="UP000636709">
    <property type="component" value="Unassembled WGS sequence"/>
</dbReference>
<feature type="region of interest" description="Disordered" evidence="1">
    <location>
        <begin position="477"/>
        <end position="513"/>
    </location>
</feature>
<dbReference type="PANTHER" id="PTHR33075:SF7">
    <property type="entry name" value="OS02G0303350 PROTEIN"/>
    <property type="match status" value="1"/>
</dbReference>
<organism evidence="2 3">
    <name type="scientific">Digitaria exilis</name>
    <dbReference type="NCBI Taxonomy" id="1010633"/>
    <lineage>
        <taxon>Eukaryota</taxon>
        <taxon>Viridiplantae</taxon>
        <taxon>Streptophyta</taxon>
        <taxon>Embryophyta</taxon>
        <taxon>Tracheophyta</taxon>
        <taxon>Spermatophyta</taxon>
        <taxon>Magnoliopsida</taxon>
        <taxon>Liliopsida</taxon>
        <taxon>Poales</taxon>
        <taxon>Poaceae</taxon>
        <taxon>PACMAD clade</taxon>
        <taxon>Panicoideae</taxon>
        <taxon>Panicodae</taxon>
        <taxon>Paniceae</taxon>
        <taxon>Anthephorinae</taxon>
        <taxon>Digitaria</taxon>
    </lineage>
</organism>
<name>A0A835BVD9_9POAL</name>